<dbReference type="PROSITE" id="PS51352">
    <property type="entry name" value="THIOREDOXIN_2"/>
    <property type="match status" value="1"/>
</dbReference>
<reference evidence="3 4" key="1">
    <citation type="submission" date="2018-12" db="EMBL/GenBank/DDBJ databases">
        <title>Flammeovirga pectinis sp. nov., isolated from the gut of the Korean scallop, Patinopecten yessoensis.</title>
        <authorList>
            <person name="Bae J.-W."/>
            <person name="Jeong Y.-S."/>
            <person name="Kang W."/>
        </authorList>
    </citation>
    <scope>NUCLEOTIDE SEQUENCE [LARGE SCALE GENOMIC DNA]</scope>
    <source>
        <strain evidence="3 4">L12M1</strain>
    </source>
</reference>
<dbReference type="InterPro" id="IPR000866">
    <property type="entry name" value="AhpC/TSA"/>
</dbReference>
<evidence type="ECO:0000313" key="3">
    <source>
        <dbReference type="EMBL" id="AZQ64759.1"/>
    </source>
</evidence>
<dbReference type="Pfam" id="PF00578">
    <property type="entry name" value="AhpC-TSA"/>
    <property type="match status" value="1"/>
</dbReference>
<evidence type="ECO:0000259" key="2">
    <source>
        <dbReference type="PROSITE" id="PS51352"/>
    </source>
</evidence>
<gene>
    <name evidence="3" type="ORF">EI427_21275</name>
</gene>
<dbReference type="Proteomes" id="UP000267268">
    <property type="component" value="Chromosome 2"/>
</dbReference>
<dbReference type="GO" id="GO:0016491">
    <property type="term" value="F:oxidoreductase activity"/>
    <property type="evidence" value="ECO:0007669"/>
    <property type="project" value="InterPro"/>
</dbReference>
<evidence type="ECO:0000313" key="4">
    <source>
        <dbReference type="Proteomes" id="UP000267268"/>
    </source>
</evidence>
<dbReference type="CDD" id="cd02966">
    <property type="entry name" value="TlpA_like_family"/>
    <property type="match status" value="1"/>
</dbReference>
<proteinExistence type="predicted"/>
<keyword evidence="1" id="KW-0472">Membrane</keyword>
<dbReference type="EMBL" id="CP034563">
    <property type="protein sequence ID" value="AZQ64759.1"/>
    <property type="molecule type" value="Genomic_DNA"/>
</dbReference>
<sequence length="178" mass="20839">MKNRKLIIIVSFLGIISFLTYSIIKTLKQKGEVENTIKKLPDFSFQSYLDTTEVITSEMYVNKKVMITFFNSTCHFCIDEIFLFQKNQQILEKEKIQVVLVSEEPVEVVLEFIEKSELDHLNFKFLRARENMFFQIFGSSSVPNSFLYNKEGKLKKNIKGLSKFTMITKSFEDNEGKI</sequence>
<protein>
    <submittedName>
        <fullName evidence="3">TlpA family protein disulfide reductase</fullName>
    </submittedName>
</protein>
<dbReference type="InterPro" id="IPR050553">
    <property type="entry name" value="Thioredoxin_ResA/DsbE_sf"/>
</dbReference>
<organism evidence="3 4">
    <name type="scientific">Flammeovirga pectinis</name>
    <dbReference type="NCBI Taxonomy" id="2494373"/>
    <lineage>
        <taxon>Bacteria</taxon>
        <taxon>Pseudomonadati</taxon>
        <taxon>Bacteroidota</taxon>
        <taxon>Cytophagia</taxon>
        <taxon>Cytophagales</taxon>
        <taxon>Flammeovirgaceae</taxon>
        <taxon>Flammeovirga</taxon>
    </lineage>
</organism>
<dbReference type="InterPro" id="IPR013766">
    <property type="entry name" value="Thioredoxin_domain"/>
</dbReference>
<dbReference type="PANTHER" id="PTHR42852:SF17">
    <property type="entry name" value="THIOREDOXIN-LIKE PROTEIN HI_1115"/>
    <property type="match status" value="1"/>
</dbReference>
<keyword evidence="4" id="KW-1185">Reference proteome</keyword>
<dbReference type="Gene3D" id="3.40.30.10">
    <property type="entry name" value="Glutaredoxin"/>
    <property type="match status" value="1"/>
</dbReference>
<name>A0A3S9P991_9BACT</name>
<dbReference type="PANTHER" id="PTHR42852">
    <property type="entry name" value="THIOL:DISULFIDE INTERCHANGE PROTEIN DSBE"/>
    <property type="match status" value="1"/>
</dbReference>
<dbReference type="InterPro" id="IPR036249">
    <property type="entry name" value="Thioredoxin-like_sf"/>
</dbReference>
<keyword evidence="1" id="KW-0812">Transmembrane</keyword>
<dbReference type="SUPFAM" id="SSF52833">
    <property type="entry name" value="Thioredoxin-like"/>
    <property type="match status" value="1"/>
</dbReference>
<keyword evidence="1" id="KW-1133">Transmembrane helix</keyword>
<accession>A0A3S9P991</accession>
<evidence type="ECO:0000256" key="1">
    <source>
        <dbReference type="SAM" id="Phobius"/>
    </source>
</evidence>
<feature type="domain" description="Thioredoxin" evidence="2">
    <location>
        <begin position="34"/>
        <end position="178"/>
    </location>
</feature>
<dbReference type="RefSeq" id="WP_126618789.1">
    <property type="nucleotide sequence ID" value="NZ_CP034563.1"/>
</dbReference>
<dbReference type="KEGG" id="fll:EI427_21275"/>
<dbReference type="OrthoDB" id="662072at2"/>
<feature type="transmembrane region" description="Helical" evidence="1">
    <location>
        <begin position="6"/>
        <end position="24"/>
    </location>
</feature>
<dbReference type="GO" id="GO:0016209">
    <property type="term" value="F:antioxidant activity"/>
    <property type="evidence" value="ECO:0007669"/>
    <property type="project" value="InterPro"/>
</dbReference>
<dbReference type="AlphaFoldDB" id="A0A3S9P991"/>